<feature type="domain" description="DUF1648" evidence="2">
    <location>
        <begin position="29"/>
        <end position="69"/>
    </location>
</feature>
<dbReference type="Pfam" id="PF07853">
    <property type="entry name" value="DUF1648"/>
    <property type="match status" value="1"/>
</dbReference>
<dbReference type="Proteomes" id="UP000011760">
    <property type="component" value="Chromosome"/>
</dbReference>
<feature type="transmembrane region" description="Helical" evidence="1">
    <location>
        <begin position="68"/>
        <end position="90"/>
    </location>
</feature>
<keyword evidence="1" id="KW-0812">Transmembrane</keyword>
<proteinExistence type="predicted"/>
<dbReference type="PATRIC" id="fig|1121353.3.peg.2182"/>
<keyword evidence="4" id="KW-1185">Reference proteome</keyword>
<feature type="transmembrane region" description="Helical" evidence="1">
    <location>
        <begin position="224"/>
        <end position="242"/>
    </location>
</feature>
<accession>M1TTN2</accession>
<evidence type="ECO:0000256" key="1">
    <source>
        <dbReference type="SAM" id="Phobius"/>
    </source>
</evidence>
<feature type="transmembrane region" description="Helical" evidence="1">
    <location>
        <begin position="20"/>
        <end position="40"/>
    </location>
</feature>
<feature type="transmembrane region" description="Helical" evidence="1">
    <location>
        <begin position="123"/>
        <end position="142"/>
    </location>
</feature>
<dbReference type="RefSeq" id="WP_015651993.1">
    <property type="nucleotide sequence ID" value="NC_020506.1"/>
</dbReference>
<dbReference type="KEGG" id="ccn:H924_10690"/>
<name>M1TTN2_9CORY</name>
<dbReference type="eggNOG" id="COG4194">
    <property type="taxonomic scope" value="Bacteria"/>
</dbReference>
<gene>
    <name evidence="3" type="ORF">H924_10690</name>
</gene>
<dbReference type="InterPro" id="IPR012867">
    <property type="entry name" value="DUF1648"/>
</dbReference>
<evidence type="ECO:0000313" key="4">
    <source>
        <dbReference type="Proteomes" id="UP000011760"/>
    </source>
</evidence>
<keyword evidence="1" id="KW-0472">Membrane</keyword>
<sequence length="243" mass="26863">MSGPAEKMPKLPPLKFKWTWIIAIVATTAIIVAVLISTYYPGLPDPMPVHWNAAGEADNWEPKSLQTFVSLILLGPAIILLTLIGSQALIRMQAAHITDPGGARTVNEAYRTWWGLHSAMRHLGWYMFAINLSVMVLLLDSYRPAPSTVGIVIALGGLILATAVFMWIMVKESKQIEQQYPKPEGEQGKTWGIFYNDPADKRILIDTGSGTHFTLNIGRPAGKIWAIILFGAPLVFFLWLIIA</sequence>
<dbReference type="EMBL" id="CP004354">
    <property type="protein sequence ID" value="AGG67566.1"/>
    <property type="molecule type" value="Genomic_DNA"/>
</dbReference>
<reference evidence="3 4" key="1">
    <citation type="submission" date="2013-02" db="EMBL/GenBank/DDBJ databases">
        <title>The complete genome sequence of Corynebacterium callunae DSM 20147.</title>
        <authorList>
            <person name="Ruckert C."/>
            <person name="Albersmeier A."/>
            <person name="Kalinowski J."/>
        </authorList>
    </citation>
    <scope>NUCLEOTIDE SEQUENCE [LARGE SCALE GENOMIC DNA]</scope>
    <source>
        <strain evidence="3 4">DSM 20147</strain>
    </source>
</reference>
<protein>
    <recommendedName>
        <fullName evidence="2">DUF1648 domain-containing protein</fullName>
    </recommendedName>
</protein>
<dbReference type="STRING" id="1121353.H924_10690"/>
<feature type="transmembrane region" description="Helical" evidence="1">
    <location>
        <begin position="148"/>
        <end position="170"/>
    </location>
</feature>
<organism evidence="3 4">
    <name type="scientific">Corynebacterium callunae DSM 20147</name>
    <dbReference type="NCBI Taxonomy" id="1121353"/>
    <lineage>
        <taxon>Bacteria</taxon>
        <taxon>Bacillati</taxon>
        <taxon>Actinomycetota</taxon>
        <taxon>Actinomycetes</taxon>
        <taxon>Mycobacteriales</taxon>
        <taxon>Corynebacteriaceae</taxon>
        <taxon>Corynebacterium</taxon>
    </lineage>
</organism>
<keyword evidence="1" id="KW-1133">Transmembrane helix</keyword>
<evidence type="ECO:0000313" key="3">
    <source>
        <dbReference type="EMBL" id="AGG67566.1"/>
    </source>
</evidence>
<evidence type="ECO:0000259" key="2">
    <source>
        <dbReference type="Pfam" id="PF07853"/>
    </source>
</evidence>
<dbReference type="AlphaFoldDB" id="M1TTN2"/>
<dbReference type="HOGENOM" id="CLU_1164327_0_0_11"/>